<sequence>MPALAGKHITISDGLQGQDEHIETLLSLWENLQLCSLEAAAQPECDLFSFAQSVFYLGVISLSPPVPDTTTPLPLATPRGVEYNRALYPSTMTPSRTEPSVNLGTVDLGAYEYARDEHSTDDTVNDAANDAVLDDLLGRVRNRSSLPLAGGPSSQISKAYDIEEFNKSVSSALKAFDLKHDAKDEDPEDVSISDWPVSSLDTGDEADIWNWAPPKPRITATTNVPPPASTEWSVRPKPWRLPNEQVSVSGSTSVVESAGTRSPLTTPSSVTSSRNQQVSGFTSGLVPSPLSWSVGTGWINAATNAVRSPFTSLLPTPAPAPASTEWSVPPEPRSLPNEQVSVGGSTSAESTATRSPSTTSVISLRKQQASGSTSGYKPSPLSESTGTRRINAATNAVPFTSRLAAPTSSRLTKAFQNSLWDPPKRNETHEEVVKAIQAETSKKAIGMIYLAASRLAHFPEGQVGELNLGIILDEAHRGKGYAREAIQLVVKHAFDVKHCHRIQASLLNLGWSSKDRMVSLLTRLRFGHEGTKRRGFFNPLISEWQDVTTLAILDTDWAMRTFFKPAPKSLWDELFLRHERERDELLRWEETQNRLNRSSSMETLRAVTLGTDRDPSDSDASGTSSSKNKGKKRAIADRRDPYDGSSSDADSDFDDVRFVRRHIEDDDWRSGASSPTPSNASVNSVPRSVTTTGSAASDWDMLDSSSSANSSFGDDDE</sequence>
<dbReference type="InterPro" id="IPR051531">
    <property type="entry name" value="N-acetyltransferase"/>
</dbReference>
<feature type="compositionally biased region" description="Low complexity" evidence="1">
    <location>
        <begin position="618"/>
        <end position="627"/>
    </location>
</feature>
<dbReference type="CDD" id="cd04301">
    <property type="entry name" value="NAT_SF"/>
    <property type="match status" value="1"/>
</dbReference>
<feature type="region of interest" description="Disordered" evidence="1">
    <location>
        <begin position="316"/>
        <end position="389"/>
    </location>
</feature>
<dbReference type="Proteomes" id="UP001215280">
    <property type="component" value="Unassembled WGS sequence"/>
</dbReference>
<feature type="compositionally biased region" description="Low complexity" evidence="1">
    <location>
        <begin position="702"/>
        <end position="717"/>
    </location>
</feature>
<dbReference type="AlphaFoldDB" id="A0AAD7J1Y2"/>
<feature type="compositionally biased region" description="Low complexity" evidence="1">
    <location>
        <begin position="246"/>
        <end position="274"/>
    </location>
</feature>
<dbReference type="PANTHER" id="PTHR43792">
    <property type="entry name" value="GNAT FAMILY, PUTATIVE (AFU_ORTHOLOGUE AFUA_3G00765)-RELATED-RELATED"/>
    <property type="match status" value="1"/>
</dbReference>
<dbReference type="InterPro" id="IPR000182">
    <property type="entry name" value="GNAT_dom"/>
</dbReference>
<dbReference type="SUPFAM" id="SSF55729">
    <property type="entry name" value="Acyl-CoA N-acyltransferases (Nat)"/>
    <property type="match status" value="1"/>
</dbReference>
<dbReference type="EMBL" id="JARJLG010000064">
    <property type="protein sequence ID" value="KAJ7755333.1"/>
    <property type="molecule type" value="Genomic_DNA"/>
</dbReference>
<dbReference type="Pfam" id="PF13302">
    <property type="entry name" value="Acetyltransf_3"/>
    <property type="match status" value="1"/>
</dbReference>
<accession>A0AAD7J1Y2</accession>
<comment type="caution">
    <text evidence="3">The sequence shown here is derived from an EMBL/GenBank/DDBJ whole genome shotgun (WGS) entry which is preliminary data.</text>
</comment>
<feature type="domain" description="N-acetyltransferase" evidence="2">
    <location>
        <begin position="415"/>
        <end position="505"/>
    </location>
</feature>
<feature type="compositionally biased region" description="Polar residues" evidence="1">
    <location>
        <begin position="671"/>
        <end position="695"/>
    </location>
</feature>
<dbReference type="Gene3D" id="3.40.630.30">
    <property type="match status" value="1"/>
</dbReference>
<dbReference type="InterPro" id="IPR016181">
    <property type="entry name" value="Acyl_CoA_acyltransferase"/>
</dbReference>
<keyword evidence="4" id="KW-1185">Reference proteome</keyword>
<evidence type="ECO:0000259" key="2">
    <source>
        <dbReference type="Pfam" id="PF13302"/>
    </source>
</evidence>
<evidence type="ECO:0000256" key="1">
    <source>
        <dbReference type="SAM" id="MobiDB-lite"/>
    </source>
</evidence>
<gene>
    <name evidence="3" type="ORF">DFH07DRAFT_821857</name>
</gene>
<reference evidence="3" key="1">
    <citation type="submission" date="2023-03" db="EMBL/GenBank/DDBJ databases">
        <title>Massive genome expansion in bonnet fungi (Mycena s.s.) driven by repeated elements and novel gene families across ecological guilds.</title>
        <authorList>
            <consortium name="Lawrence Berkeley National Laboratory"/>
            <person name="Harder C.B."/>
            <person name="Miyauchi S."/>
            <person name="Viragh M."/>
            <person name="Kuo A."/>
            <person name="Thoen E."/>
            <person name="Andreopoulos B."/>
            <person name="Lu D."/>
            <person name="Skrede I."/>
            <person name="Drula E."/>
            <person name="Henrissat B."/>
            <person name="Morin E."/>
            <person name="Kohler A."/>
            <person name="Barry K."/>
            <person name="LaButti K."/>
            <person name="Morin E."/>
            <person name="Salamov A."/>
            <person name="Lipzen A."/>
            <person name="Mereny Z."/>
            <person name="Hegedus B."/>
            <person name="Baldrian P."/>
            <person name="Stursova M."/>
            <person name="Weitz H."/>
            <person name="Taylor A."/>
            <person name="Grigoriev I.V."/>
            <person name="Nagy L.G."/>
            <person name="Martin F."/>
            <person name="Kauserud H."/>
        </authorList>
    </citation>
    <scope>NUCLEOTIDE SEQUENCE</scope>
    <source>
        <strain evidence="3">CBHHK188m</strain>
    </source>
</reference>
<feature type="compositionally biased region" description="Polar residues" evidence="1">
    <location>
        <begin position="336"/>
        <end position="389"/>
    </location>
</feature>
<organism evidence="3 4">
    <name type="scientific">Mycena maculata</name>
    <dbReference type="NCBI Taxonomy" id="230809"/>
    <lineage>
        <taxon>Eukaryota</taxon>
        <taxon>Fungi</taxon>
        <taxon>Dikarya</taxon>
        <taxon>Basidiomycota</taxon>
        <taxon>Agaricomycotina</taxon>
        <taxon>Agaricomycetes</taxon>
        <taxon>Agaricomycetidae</taxon>
        <taxon>Agaricales</taxon>
        <taxon>Marasmiineae</taxon>
        <taxon>Mycenaceae</taxon>
        <taxon>Mycena</taxon>
    </lineage>
</organism>
<evidence type="ECO:0000313" key="4">
    <source>
        <dbReference type="Proteomes" id="UP001215280"/>
    </source>
</evidence>
<protein>
    <recommendedName>
        <fullName evidence="2">N-acetyltransferase domain-containing protein</fullName>
    </recommendedName>
</protein>
<evidence type="ECO:0000313" key="3">
    <source>
        <dbReference type="EMBL" id="KAJ7755333.1"/>
    </source>
</evidence>
<feature type="compositionally biased region" description="Basic and acidic residues" evidence="1">
    <location>
        <begin position="654"/>
        <end position="664"/>
    </location>
</feature>
<feature type="region of interest" description="Disordered" evidence="1">
    <location>
        <begin position="203"/>
        <end position="286"/>
    </location>
</feature>
<proteinExistence type="predicted"/>
<name>A0AAD7J1Y2_9AGAR</name>
<feature type="region of interest" description="Disordered" evidence="1">
    <location>
        <begin position="597"/>
        <end position="717"/>
    </location>
</feature>
<dbReference type="GO" id="GO:0016747">
    <property type="term" value="F:acyltransferase activity, transferring groups other than amino-acyl groups"/>
    <property type="evidence" value="ECO:0007669"/>
    <property type="project" value="InterPro"/>
</dbReference>